<dbReference type="Gene3D" id="3.40.1090.10">
    <property type="entry name" value="Cytosolic phospholipase A2 catalytic domain"/>
    <property type="match status" value="1"/>
</dbReference>
<dbReference type="SUPFAM" id="SSF52151">
    <property type="entry name" value="FabD/lysophospholipase-like"/>
    <property type="match status" value="1"/>
</dbReference>
<feature type="region of interest" description="Disordered" evidence="3">
    <location>
        <begin position="26"/>
        <end position="49"/>
    </location>
</feature>
<proteinExistence type="predicted"/>
<dbReference type="InterPro" id="IPR002641">
    <property type="entry name" value="PNPLA_dom"/>
</dbReference>
<comment type="caution">
    <text evidence="6">The sequence shown here is derived from an EMBL/GenBank/DDBJ whole genome shotgun (WGS) entry which is preliminary data.</text>
</comment>
<evidence type="ECO:0000259" key="5">
    <source>
        <dbReference type="PROSITE" id="PS51635"/>
    </source>
</evidence>
<protein>
    <submittedName>
        <fullName evidence="6">Acylesterase/phospholipase RssA</fullName>
    </submittedName>
</protein>
<accession>A0ABV2QYU1</accession>
<keyword evidence="2" id="KW-0442">Lipid degradation</keyword>
<dbReference type="EMBL" id="JBEPSM010000001">
    <property type="protein sequence ID" value="MET4634187.1"/>
    <property type="molecule type" value="Genomic_DNA"/>
</dbReference>
<evidence type="ECO:0000256" key="4">
    <source>
        <dbReference type="SAM" id="SignalP"/>
    </source>
</evidence>
<reference evidence="6 7" key="1">
    <citation type="submission" date="2024-06" db="EMBL/GenBank/DDBJ databases">
        <title>Sorghum-associated microbial communities from plants grown in Nebraska, USA.</title>
        <authorList>
            <person name="Schachtman D."/>
        </authorList>
    </citation>
    <scope>NUCLEOTIDE SEQUENCE [LARGE SCALE GENOMIC DNA]</scope>
    <source>
        <strain evidence="6 7">3207</strain>
    </source>
</reference>
<feature type="short sequence motif" description="DGA/G" evidence="2">
    <location>
        <begin position="289"/>
        <end position="291"/>
    </location>
</feature>
<evidence type="ECO:0000256" key="2">
    <source>
        <dbReference type="PROSITE-ProRule" id="PRU01161"/>
    </source>
</evidence>
<feature type="signal peptide" evidence="4">
    <location>
        <begin position="1"/>
        <end position="25"/>
    </location>
</feature>
<keyword evidence="4" id="KW-0732">Signal</keyword>
<evidence type="ECO:0000313" key="6">
    <source>
        <dbReference type="EMBL" id="MET4634187.1"/>
    </source>
</evidence>
<feature type="compositionally biased region" description="Polar residues" evidence="3">
    <location>
        <begin position="26"/>
        <end position="37"/>
    </location>
</feature>
<feature type="short sequence motif" description="GXSXG" evidence="2">
    <location>
        <begin position="102"/>
        <end position="106"/>
    </location>
</feature>
<keyword evidence="1 2" id="KW-0443">Lipid metabolism</keyword>
<dbReference type="InterPro" id="IPR016035">
    <property type="entry name" value="Acyl_Trfase/lysoPLipase"/>
</dbReference>
<feature type="active site" description="Proton acceptor" evidence="2">
    <location>
        <position position="289"/>
    </location>
</feature>
<gene>
    <name evidence="6" type="ORF">ABIE08_002100</name>
</gene>
<name>A0ABV2QYU1_9HYPH</name>
<evidence type="ECO:0000256" key="1">
    <source>
        <dbReference type="ARBA" id="ARBA00023098"/>
    </source>
</evidence>
<dbReference type="Proteomes" id="UP001549321">
    <property type="component" value="Unassembled WGS sequence"/>
</dbReference>
<dbReference type="PROSITE" id="PS51635">
    <property type="entry name" value="PNPLA"/>
    <property type="match status" value="1"/>
</dbReference>
<organism evidence="6 7">
    <name type="scientific">Kaistia defluvii</name>
    <dbReference type="NCBI Taxonomy" id="410841"/>
    <lineage>
        <taxon>Bacteria</taxon>
        <taxon>Pseudomonadati</taxon>
        <taxon>Pseudomonadota</taxon>
        <taxon>Alphaproteobacteria</taxon>
        <taxon>Hyphomicrobiales</taxon>
        <taxon>Kaistiaceae</taxon>
        <taxon>Kaistia</taxon>
    </lineage>
</organism>
<keyword evidence="2" id="KW-0378">Hydrolase</keyword>
<evidence type="ECO:0000313" key="7">
    <source>
        <dbReference type="Proteomes" id="UP001549321"/>
    </source>
</evidence>
<feature type="domain" description="PNPLA" evidence="5">
    <location>
        <begin position="59"/>
        <end position="302"/>
    </location>
</feature>
<sequence length="487" mass="53231">MRDGWGAALRLVVLAAGIAVSGCSATDTTPINQTRTQAGPPSPAALPDPDDDGGTILALAFSGGGTRAAAFAYGALTELDTLIIDEHPTERSLVDDVRSVAGTSGGAVMAAYLGYKGKEGYADFRDRFLAMDAESYMRTLFTPSNLARTVVDGGANDRNSFGRWLDEQLFEGATFAAFHKPDRPIVWITASDIYNRTPFLFTQDTFSALCSDLDQVKIADAVAASAAVPVVFSPVILATPAKGQCQYQRPAWLQRAIDSDNPSVRLQAYARMLDSYQSNSDLKYVRLLDGGLTDNLGISAMSLERAQATTPYAPLSAYQAVRIRHFLFIVTDAGVQNEYDWGVSQQPPHIGKILRSVADTTISASTRHGFDAVDLAFNQWQQQLIEYRCGLTNAQVLRTRGTLVGWNCRDVVVTTEHLSFRNADPSLYRALNNIPTRLRLDKQQVDLVIQAGREAVRNNANIQKVARETRQRARIFDAIGRAQMARN</sequence>
<evidence type="ECO:0000256" key="3">
    <source>
        <dbReference type="SAM" id="MobiDB-lite"/>
    </source>
</evidence>
<dbReference type="RefSeq" id="WP_354550842.1">
    <property type="nucleotide sequence ID" value="NZ_JBEPSM010000001.1"/>
</dbReference>
<dbReference type="PROSITE" id="PS51257">
    <property type="entry name" value="PROKAR_LIPOPROTEIN"/>
    <property type="match status" value="1"/>
</dbReference>
<comment type="caution">
    <text evidence="2">Lacks conserved residue(s) required for the propagation of feature annotation.</text>
</comment>
<keyword evidence="7" id="KW-1185">Reference proteome</keyword>
<feature type="chain" id="PRO_5047458332" evidence="4">
    <location>
        <begin position="26"/>
        <end position="487"/>
    </location>
</feature>
<dbReference type="Pfam" id="PF01734">
    <property type="entry name" value="Patatin"/>
    <property type="match status" value="1"/>
</dbReference>
<feature type="active site" description="Nucleophile" evidence="2">
    <location>
        <position position="104"/>
    </location>
</feature>